<dbReference type="EMBL" id="BAAAHE010000023">
    <property type="protein sequence ID" value="GAA0623841.1"/>
    <property type="molecule type" value="Genomic_DNA"/>
</dbReference>
<dbReference type="NCBIfam" id="TIGR03619">
    <property type="entry name" value="F420_Rv2161c"/>
    <property type="match status" value="1"/>
</dbReference>
<organism evidence="6 7">
    <name type="scientific">Sporichthya brevicatena</name>
    <dbReference type="NCBI Taxonomy" id="171442"/>
    <lineage>
        <taxon>Bacteria</taxon>
        <taxon>Bacillati</taxon>
        <taxon>Actinomycetota</taxon>
        <taxon>Actinomycetes</taxon>
        <taxon>Sporichthyales</taxon>
        <taxon>Sporichthyaceae</taxon>
        <taxon>Sporichthya</taxon>
    </lineage>
</organism>
<gene>
    <name evidence="6" type="ORF">GCM10009547_28660</name>
</gene>
<keyword evidence="3" id="KW-0560">Oxidoreductase</keyword>
<dbReference type="InterPro" id="IPR011251">
    <property type="entry name" value="Luciferase-like_dom"/>
</dbReference>
<dbReference type="PANTHER" id="PTHR42847">
    <property type="entry name" value="ALKANESULFONATE MONOOXYGENASE"/>
    <property type="match status" value="1"/>
</dbReference>
<dbReference type="PANTHER" id="PTHR42847:SF4">
    <property type="entry name" value="ALKANESULFONATE MONOOXYGENASE-RELATED"/>
    <property type="match status" value="1"/>
</dbReference>
<protein>
    <submittedName>
        <fullName evidence="6">LLM class F420-dependent oxidoreductase</fullName>
    </submittedName>
</protein>
<dbReference type="SUPFAM" id="SSF51679">
    <property type="entry name" value="Bacterial luciferase-like"/>
    <property type="match status" value="1"/>
</dbReference>
<dbReference type="Proteomes" id="UP001500957">
    <property type="component" value="Unassembled WGS sequence"/>
</dbReference>
<proteinExistence type="predicted"/>
<sequence length="285" mass="30979">MAVVEPDSLVDFARRAETAGCDSVWVPEHLIWPATITSPYPYKDGGGPPVPSSVNLYDPWALLSAVAAVTTTIRLGTCVYVLPLRDPLVTARAVATLDVLSNGRAILGAGLGWMKEEFDAAGIDFRTRASRSDEIVPVLRSLWSQELTRASGRHINFEPLYFYPKPPQGASLPIVFGGDSEPALRRAARLGDGWLGTWCTPTSTRAYVTRLEELLTEYGRADEPFEVTVMIKPREVSVDLIEELHAAGADRICIGSPTVPLAVWPEILDNLAVVLAKLRGDSAAR</sequence>
<evidence type="ECO:0000313" key="7">
    <source>
        <dbReference type="Proteomes" id="UP001500957"/>
    </source>
</evidence>
<name>A0ABN1GZN2_9ACTN</name>
<accession>A0ABN1GZN2</accession>
<dbReference type="InterPro" id="IPR036661">
    <property type="entry name" value="Luciferase-like_sf"/>
</dbReference>
<dbReference type="Gene3D" id="3.20.20.30">
    <property type="entry name" value="Luciferase-like domain"/>
    <property type="match status" value="1"/>
</dbReference>
<evidence type="ECO:0000256" key="1">
    <source>
        <dbReference type="ARBA" id="ARBA00022630"/>
    </source>
</evidence>
<evidence type="ECO:0000259" key="5">
    <source>
        <dbReference type="Pfam" id="PF00296"/>
    </source>
</evidence>
<evidence type="ECO:0000256" key="2">
    <source>
        <dbReference type="ARBA" id="ARBA00022643"/>
    </source>
</evidence>
<keyword evidence="7" id="KW-1185">Reference proteome</keyword>
<feature type="domain" description="Luciferase-like" evidence="5">
    <location>
        <begin position="6"/>
        <end position="231"/>
    </location>
</feature>
<evidence type="ECO:0000256" key="4">
    <source>
        <dbReference type="ARBA" id="ARBA00023033"/>
    </source>
</evidence>
<reference evidence="6 7" key="1">
    <citation type="journal article" date="2019" name="Int. J. Syst. Evol. Microbiol.">
        <title>The Global Catalogue of Microorganisms (GCM) 10K type strain sequencing project: providing services to taxonomists for standard genome sequencing and annotation.</title>
        <authorList>
            <consortium name="The Broad Institute Genomics Platform"/>
            <consortium name="The Broad Institute Genome Sequencing Center for Infectious Disease"/>
            <person name="Wu L."/>
            <person name="Ma J."/>
        </authorList>
    </citation>
    <scope>NUCLEOTIDE SEQUENCE [LARGE SCALE GENOMIC DNA]</scope>
    <source>
        <strain evidence="6 7">JCM 10671</strain>
    </source>
</reference>
<keyword evidence="2" id="KW-0288">FMN</keyword>
<dbReference type="InterPro" id="IPR050172">
    <property type="entry name" value="SsuD_RutA_monooxygenase"/>
</dbReference>
<keyword evidence="4" id="KW-0503">Monooxygenase</keyword>
<comment type="caution">
    <text evidence="6">The sequence shown here is derived from an EMBL/GenBank/DDBJ whole genome shotgun (WGS) entry which is preliminary data.</text>
</comment>
<dbReference type="Pfam" id="PF00296">
    <property type="entry name" value="Bac_luciferase"/>
    <property type="match status" value="1"/>
</dbReference>
<evidence type="ECO:0000313" key="6">
    <source>
        <dbReference type="EMBL" id="GAA0623841.1"/>
    </source>
</evidence>
<evidence type="ECO:0000256" key="3">
    <source>
        <dbReference type="ARBA" id="ARBA00023002"/>
    </source>
</evidence>
<keyword evidence="1" id="KW-0285">Flavoprotein</keyword>
<dbReference type="InterPro" id="IPR019921">
    <property type="entry name" value="Lucif-like_OxRdtase_Rv2161c"/>
</dbReference>